<dbReference type="Gene3D" id="3.90.320.10">
    <property type="match status" value="1"/>
</dbReference>
<dbReference type="InterPro" id="IPR011604">
    <property type="entry name" value="PDDEXK-like_dom_sf"/>
</dbReference>
<name>A0A381ZC82_9ZZZZ</name>
<dbReference type="InterPro" id="IPR038726">
    <property type="entry name" value="PDDEXK_AddAB-type"/>
</dbReference>
<feature type="domain" description="PD-(D/E)XK endonuclease-like" evidence="1">
    <location>
        <begin position="95"/>
        <end position="258"/>
    </location>
</feature>
<dbReference type="EMBL" id="UINC01020662">
    <property type="protein sequence ID" value="SVA86551.1"/>
    <property type="molecule type" value="Genomic_DNA"/>
</dbReference>
<sequence length="264" mass="29571">MYGTDMAPDPFPLSRTKLEKFHSCPRCFWIDRVAGMAPPGLPGFLLNTQVDILLKKEFDEHRAAGTPHPYMTDHGLGHMVPLDHHMMGVWRENFKGVRTSKHDLELFGAVDDIWKSGEGADEEWFVVDYKSTAINIEITKELFLEDIYKGGYVRQMAIYQWLLRELGHPVSTRGFFVYENGNNAAGSLLSGGPEDSPRGIPLKPVTIIEIDTADDSIVIEGERIDFDWVENLVIGAKACLDLDKPPASGEFCEHCAYVDAVSKV</sequence>
<dbReference type="Pfam" id="PF12705">
    <property type="entry name" value="PDDEXK_1"/>
    <property type="match status" value="1"/>
</dbReference>
<proteinExistence type="predicted"/>
<organism evidence="2">
    <name type="scientific">marine metagenome</name>
    <dbReference type="NCBI Taxonomy" id="408172"/>
    <lineage>
        <taxon>unclassified sequences</taxon>
        <taxon>metagenomes</taxon>
        <taxon>ecological metagenomes</taxon>
    </lineage>
</organism>
<dbReference type="AlphaFoldDB" id="A0A381ZC82"/>
<accession>A0A381ZC82</accession>
<reference evidence="2" key="1">
    <citation type="submission" date="2018-05" db="EMBL/GenBank/DDBJ databases">
        <authorList>
            <person name="Lanie J.A."/>
            <person name="Ng W.-L."/>
            <person name="Kazmierczak K.M."/>
            <person name="Andrzejewski T.M."/>
            <person name="Davidsen T.M."/>
            <person name="Wayne K.J."/>
            <person name="Tettelin H."/>
            <person name="Glass J.I."/>
            <person name="Rusch D."/>
            <person name="Podicherti R."/>
            <person name="Tsui H.-C.T."/>
            <person name="Winkler M.E."/>
        </authorList>
    </citation>
    <scope>NUCLEOTIDE SEQUENCE</scope>
</reference>
<evidence type="ECO:0000259" key="1">
    <source>
        <dbReference type="Pfam" id="PF12705"/>
    </source>
</evidence>
<gene>
    <name evidence="2" type="ORF">METZ01_LOCUS139405</name>
</gene>
<evidence type="ECO:0000313" key="2">
    <source>
        <dbReference type="EMBL" id="SVA86551.1"/>
    </source>
</evidence>
<protein>
    <recommendedName>
        <fullName evidence="1">PD-(D/E)XK endonuclease-like domain-containing protein</fullName>
    </recommendedName>
</protein>